<keyword evidence="19" id="KW-1185">Reference proteome</keyword>
<evidence type="ECO:0000256" key="11">
    <source>
        <dbReference type="ARBA" id="ARBA00022840"/>
    </source>
</evidence>
<dbReference type="RefSeq" id="WP_202626706.1">
    <property type="nucleotide sequence ID" value="NZ_BLJN01000002.1"/>
</dbReference>
<keyword evidence="12 16" id="KW-1133">Transmembrane helix</keyword>
<keyword evidence="6" id="KW-0597">Phosphoprotein</keyword>
<dbReference type="Gene3D" id="1.10.287.130">
    <property type="match status" value="1"/>
</dbReference>
<name>A0A829Y9Z5_9GAMM</name>
<dbReference type="Gene3D" id="3.30.565.10">
    <property type="entry name" value="Histidine kinase-like ATPase, C-terminal domain"/>
    <property type="match status" value="1"/>
</dbReference>
<dbReference type="InterPro" id="IPR017055">
    <property type="entry name" value="Sig_transdc_His_kinase_DctB"/>
</dbReference>
<feature type="domain" description="Histidine kinase" evidence="17">
    <location>
        <begin position="398"/>
        <end position="611"/>
    </location>
</feature>
<comment type="caution">
    <text evidence="18">The sequence shown here is derived from an EMBL/GenBank/DDBJ whole genome shotgun (WGS) entry which is preliminary data.</text>
</comment>
<dbReference type="InterPro" id="IPR036097">
    <property type="entry name" value="HisK_dim/P_sf"/>
</dbReference>
<evidence type="ECO:0000256" key="12">
    <source>
        <dbReference type="ARBA" id="ARBA00022989"/>
    </source>
</evidence>
<evidence type="ECO:0000256" key="9">
    <source>
        <dbReference type="ARBA" id="ARBA00022741"/>
    </source>
</evidence>
<gene>
    <name evidence="18" type="ORF">GCM10011487_21640</name>
</gene>
<evidence type="ECO:0000256" key="7">
    <source>
        <dbReference type="ARBA" id="ARBA00022679"/>
    </source>
</evidence>
<dbReference type="Gene3D" id="3.30.450.20">
    <property type="entry name" value="PAS domain"/>
    <property type="match status" value="2"/>
</dbReference>
<protein>
    <recommendedName>
        <fullName evidence="15">C4-dicarboxylate transport sensor protein DctB</fullName>
        <ecNumber evidence="3">2.7.13.3</ecNumber>
    </recommendedName>
</protein>
<dbReference type="GO" id="GO:0000155">
    <property type="term" value="F:phosphorelay sensor kinase activity"/>
    <property type="evidence" value="ECO:0007669"/>
    <property type="project" value="InterPro"/>
</dbReference>
<dbReference type="InterPro" id="IPR003661">
    <property type="entry name" value="HisK_dim/P_dom"/>
</dbReference>
<keyword evidence="8 16" id="KW-0812">Transmembrane</keyword>
<dbReference type="SMART" id="SM00387">
    <property type="entry name" value="HATPase_c"/>
    <property type="match status" value="1"/>
</dbReference>
<dbReference type="InterPro" id="IPR004358">
    <property type="entry name" value="Sig_transdc_His_kin-like_C"/>
</dbReference>
<dbReference type="EMBL" id="BLJN01000002">
    <property type="protein sequence ID" value="GFE80164.1"/>
    <property type="molecule type" value="Genomic_DNA"/>
</dbReference>
<dbReference type="SUPFAM" id="SSF103190">
    <property type="entry name" value="Sensory domain-like"/>
    <property type="match status" value="1"/>
</dbReference>
<evidence type="ECO:0000313" key="19">
    <source>
        <dbReference type="Proteomes" id="UP000445000"/>
    </source>
</evidence>
<dbReference type="SUPFAM" id="SSF55874">
    <property type="entry name" value="ATPase domain of HSP90 chaperone/DNA topoisomerase II/histidine kinase"/>
    <property type="match status" value="1"/>
</dbReference>
<dbReference type="InterPro" id="IPR005467">
    <property type="entry name" value="His_kinase_dom"/>
</dbReference>
<reference evidence="19" key="1">
    <citation type="submission" date="2020-01" db="EMBL/GenBank/DDBJ databases">
        <title>'Steroidobacter agaridevorans' sp. nov., agar-degrading bacteria isolated from rhizosphere soils.</title>
        <authorList>
            <person name="Ikenaga M."/>
            <person name="Kataoka M."/>
            <person name="Murouchi A."/>
            <person name="Katsuragi S."/>
            <person name="Sakai M."/>
        </authorList>
    </citation>
    <scope>NUCLEOTIDE SEQUENCE [LARGE SCALE GENOMIC DNA]</scope>
    <source>
        <strain evidence="19">YU21-B</strain>
    </source>
</reference>
<dbReference type="FunFam" id="1.10.287.130:FF:000049">
    <property type="entry name" value="C4-dicarboxylate transport sensor protein DctB"/>
    <property type="match status" value="1"/>
</dbReference>
<keyword evidence="4" id="KW-1003">Cell membrane</keyword>
<keyword evidence="9" id="KW-0547">Nucleotide-binding</keyword>
<comment type="subcellular location">
    <subcellularLocation>
        <location evidence="2">Cell inner membrane</location>
        <topology evidence="2">Multi-pass membrane protein</topology>
    </subcellularLocation>
</comment>
<keyword evidence="7" id="KW-0808">Transferase</keyword>
<dbReference type="Pfam" id="PF02518">
    <property type="entry name" value="HATPase_c"/>
    <property type="match status" value="1"/>
</dbReference>
<dbReference type="AlphaFoldDB" id="A0A829Y9Z5"/>
<evidence type="ECO:0000256" key="4">
    <source>
        <dbReference type="ARBA" id="ARBA00022475"/>
    </source>
</evidence>
<evidence type="ECO:0000313" key="18">
    <source>
        <dbReference type="EMBL" id="GFE80164.1"/>
    </source>
</evidence>
<dbReference type="PANTHER" id="PTHR43065:SF46">
    <property type="entry name" value="C4-DICARBOXYLATE TRANSPORT SENSOR PROTEIN DCTB"/>
    <property type="match status" value="1"/>
</dbReference>
<evidence type="ECO:0000256" key="15">
    <source>
        <dbReference type="ARBA" id="ARBA00073143"/>
    </source>
</evidence>
<keyword evidence="14 16" id="KW-0472">Membrane</keyword>
<accession>A0A829Y9Z5</accession>
<evidence type="ECO:0000256" key="5">
    <source>
        <dbReference type="ARBA" id="ARBA00022519"/>
    </source>
</evidence>
<dbReference type="EC" id="2.7.13.3" evidence="3"/>
<evidence type="ECO:0000256" key="8">
    <source>
        <dbReference type="ARBA" id="ARBA00022692"/>
    </source>
</evidence>
<dbReference type="InterPro" id="IPR003594">
    <property type="entry name" value="HATPase_dom"/>
</dbReference>
<feature type="transmembrane region" description="Helical" evidence="16">
    <location>
        <begin position="306"/>
        <end position="327"/>
    </location>
</feature>
<dbReference type="PRINTS" id="PR00344">
    <property type="entry name" value="BCTRLSENSOR"/>
</dbReference>
<keyword evidence="5" id="KW-0997">Cell inner membrane</keyword>
<evidence type="ECO:0000256" key="6">
    <source>
        <dbReference type="ARBA" id="ARBA00022553"/>
    </source>
</evidence>
<sequence length="623" mass="68753">MKFAAKTWQSLRVRRAAVAMLIATLIAGSGWLAYELALQSGFGSLERMANDRLSLLQLTLDATIERFRYLPTALAQAAPISDVYEHPDSPQARKAANQYLKSLNDAAGSSDIYVLDHNGIALAASNYLDNNNFIGKNYAFRPYFTEALNSDEGRYYAVGATTGKPGYFLWHSANEHAHTGVGVAVVKVDLHPLQNEWKSTGALVAMLDPNGVIFLTSRPNWQYRPISHLSESQLQLLRQTRQYGHDIDDLNPLFAGERTDHGQKVVRINEPKERASHEYVVFSRPVPKHGWNMVVLFPLRAVQQQAAVVAAAVMLAVLAALLIYLVTHQRRHIVRAKLNAHHVLEQRVTERTAELAATNSLLSAEINERIRTERDLRRAQDNLVHATKMASLGQALAGVAHEINQSLAAMTTYIAGARVLLDRNDKDSALSNLKLVSAIVTRMGALTQHLKTFARKDTESKQATDLTAAIRYALSLVDYRIGEQDVTLHISVPEQPVYVIGNAVRLEQVIVNLISNALDAMRERPQRQLTIELEPGEYRASLKVSDTGRGIAREHLSSVFDPFYTTKDVGQGLGLGLSISYGIIQDMGGEISVESALDRGTTFRIVVPLASTLAPYTAVAIQT</sequence>
<evidence type="ECO:0000259" key="17">
    <source>
        <dbReference type="PROSITE" id="PS50109"/>
    </source>
</evidence>
<dbReference type="PIRSF" id="PIRSF036431">
    <property type="entry name" value="STHK_DctB"/>
    <property type="match status" value="1"/>
</dbReference>
<evidence type="ECO:0000256" key="16">
    <source>
        <dbReference type="SAM" id="Phobius"/>
    </source>
</evidence>
<evidence type="ECO:0000256" key="2">
    <source>
        <dbReference type="ARBA" id="ARBA00004429"/>
    </source>
</evidence>
<dbReference type="GO" id="GO:0005524">
    <property type="term" value="F:ATP binding"/>
    <property type="evidence" value="ECO:0007669"/>
    <property type="project" value="UniProtKB-KW"/>
</dbReference>
<keyword evidence="13" id="KW-0902">Two-component regulatory system</keyword>
<dbReference type="InterPro" id="IPR036890">
    <property type="entry name" value="HATPase_C_sf"/>
</dbReference>
<proteinExistence type="predicted"/>
<dbReference type="CDD" id="cd00082">
    <property type="entry name" value="HisKA"/>
    <property type="match status" value="1"/>
</dbReference>
<evidence type="ECO:0000256" key="14">
    <source>
        <dbReference type="ARBA" id="ARBA00023136"/>
    </source>
</evidence>
<keyword evidence="11" id="KW-0067">ATP-binding</keyword>
<comment type="catalytic activity">
    <reaction evidence="1">
        <text>ATP + protein L-histidine = ADP + protein N-phospho-L-histidine.</text>
        <dbReference type="EC" id="2.7.13.3"/>
    </reaction>
</comment>
<dbReference type="SUPFAM" id="SSF47384">
    <property type="entry name" value="Homodimeric domain of signal transducing histidine kinase"/>
    <property type="match status" value="1"/>
</dbReference>
<dbReference type="PROSITE" id="PS50109">
    <property type="entry name" value="HIS_KIN"/>
    <property type="match status" value="1"/>
</dbReference>
<evidence type="ECO:0000256" key="3">
    <source>
        <dbReference type="ARBA" id="ARBA00012438"/>
    </source>
</evidence>
<dbReference type="GO" id="GO:0005886">
    <property type="term" value="C:plasma membrane"/>
    <property type="evidence" value="ECO:0007669"/>
    <property type="project" value="UniProtKB-SubCell"/>
</dbReference>
<dbReference type="InterPro" id="IPR029151">
    <property type="entry name" value="Sensor-like_sf"/>
</dbReference>
<dbReference type="PANTHER" id="PTHR43065">
    <property type="entry name" value="SENSOR HISTIDINE KINASE"/>
    <property type="match status" value="1"/>
</dbReference>
<keyword evidence="10 18" id="KW-0418">Kinase</keyword>
<dbReference type="Proteomes" id="UP000445000">
    <property type="component" value="Unassembled WGS sequence"/>
</dbReference>
<evidence type="ECO:0000256" key="13">
    <source>
        <dbReference type="ARBA" id="ARBA00023012"/>
    </source>
</evidence>
<organism evidence="18 19">
    <name type="scientific">Steroidobacter agaridevorans</name>
    <dbReference type="NCBI Taxonomy" id="2695856"/>
    <lineage>
        <taxon>Bacteria</taxon>
        <taxon>Pseudomonadati</taxon>
        <taxon>Pseudomonadota</taxon>
        <taxon>Gammaproteobacteria</taxon>
        <taxon>Steroidobacterales</taxon>
        <taxon>Steroidobacteraceae</taxon>
        <taxon>Steroidobacter</taxon>
    </lineage>
</organism>
<evidence type="ECO:0000256" key="10">
    <source>
        <dbReference type="ARBA" id="ARBA00022777"/>
    </source>
</evidence>
<evidence type="ECO:0000256" key="1">
    <source>
        <dbReference type="ARBA" id="ARBA00000085"/>
    </source>
</evidence>
<dbReference type="Gene3D" id="6.10.250.3020">
    <property type="match status" value="1"/>
</dbReference>